<dbReference type="AlphaFoldDB" id="A0A8J5GMY7"/>
<evidence type="ECO:0000313" key="3">
    <source>
        <dbReference type="EMBL" id="KAG6504073.1"/>
    </source>
</evidence>
<comment type="caution">
    <text evidence="3">The sequence shown here is derived from an EMBL/GenBank/DDBJ whole genome shotgun (WGS) entry which is preliminary data.</text>
</comment>
<dbReference type="GO" id="GO:0009507">
    <property type="term" value="C:chloroplast"/>
    <property type="evidence" value="ECO:0007669"/>
    <property type="project" value="UniProtKB-ARBA"/>
</dbReference>
<reference evidence="3 4" key="1">
    <citation type="submission" date="2020-08" db="EMBL/GenBank/DDBJ databases">
        <title>Plant Genome Project.</title>
        <authorList>
            <person name="Zhang R.-G."/>
        </authorList>
    </citation>
    <scope>NUCLEOTIDE SEQUENCE [LARGE SCALE GENOMIC DNA]</scope>
    <source>
        <tissue evidence="3">Rhizome</tissue>
    </source>
</reference>
<dbReference type="Gene3D" id="2.60.40.10">
    <property type="entry name" value="Immunoglobulins"/>
    <property type="match status" value="1"/>
</dbReference>
<dbReference type="SUPFAM" id="SSF81296">
    <property type="entry name" value="E set domains"/>
    <property type="match status" value="1"/>
</dbReference>
<sequence length="564" mass="63599">MAIAPLPSALSFPSLPRCRQLYLPTIAPNLARRTLAHCCFAKRSRRSRAIKSNEELCDELREFNSSVGLPEDRAPSMSKLRENGRTDLANIVRRRGYKVITELLLNSNGKNHSEKSSLKDSLTAKICKTAGDLEDTNSSIDCTYSSNTLEKDMIDSNGVILDVSEESLLPKAAKFVQIGDLDKIGGEDSELCQNLTFKAYEQDFQNEINHLKNLMEQNEVELSQIKQQVEDENVLKYFSKIALNNLYAKGTTELGDMKRKIAEKDMELHMAEENLSELIEVHIDYWTDGEIIEVAGSFNGWQHRVRMNPHPSSEHINPHGSRRRFLWTAVLWLYPGVYEIKFIVDGHWQIDYQREIITSGGIVNNVLKRGRLRFVATTAKKKKNPWLDPFDCGEDPDIEYGSLFADGKQEEDPRPPDNPSNPYGFLKFPMGFKVELASLASKVRGDVRLCCCVIFDGVYENLLFFPVIQLIKDRYFSGPEQQNTVSSGLGTNSNTANFKKHVDNKDLILSSPKPVGSGSGKYSVFEDEGTILIAWDCLFSLLRKAEANQQAFRASNGAASFYHS</sequence>
<protein>
    <recommendedName>
        <fullName evidence="2">AMP-activated protein kinase glycogen-binding domain-containing protein</fullName>
    </recommendedName>
</protein>
<accession>A0A8J5GMY7</accession>
<dbReference type="PANTHER" id="PTHR47434:SF2">
    <property type="entry name" value="PROTEIN PTST HOMOLOG 3, CHLOROPLASTIC"/>
    <property type="match status" value="1"/>
</dbReference>
<dbReference type="InterPro" id="IPR014756">
    <property type="entry name" value="Ig_E-set"/>
</dbReference>
<dbReference type="Proteomes" id="UP000734854">
    <property type="component" value="Unassembled WGS sequence"/>
</dbReference>
<dbReference type="InterPro" id="IPR013783">
    <property type="entry name" value="Ig-like_fold"/>
</dbReference>
<gene>
    <name evidence="3" type="ORF">ZIOFF_036401</name>
</gene>
<dbReference type="InterPro" id="IPR032640">
    <property type="entry name" value="AMPK1_CBM"/>
</dbReference>
<evidence type="ECO:0000259" key="2">
    <source>
        <dbReference type="Pfam" id="PF16561"/>
    </source>
</evidence>
<evidence type="ECO:0000256" key="1">
    <source>
        <dbReference type="SAM" id="Coils"/>
    </source>
</evidence>
<evidence type="ECO:0000313" key="4">
    <source>
        <dbReference type="Proteomes" id="UP000734854"/>
    </source>
</evidence>
<feature type="domain" description="AMP-activated protein kinase glycogen-binding" evidence="2">
    <location>
        <begin position="280"/>
        <end position="368"/>
    </location>
</feature>
<keyword evidence="1" id="KW-0175">Coiled coil</keyword>
<dbReference type="CDD" id="cd02859">
    <property type="entry name" value="E_set_AMPKbeta_like_N"/>
    <property type="match status" value="1"/>
</dbReference>
<feature type="coiled-coil region" evidence="1">
    <location>
        <begin position="197"/>
        <end position="281"/>
    </location>
</feature>
<organism evidence="3 4">
    <name type="scientific">Zingiber officinale</name>
    <name type="common">Ginger</name>
    <name type="synonym">Amomum zingiber</name>
    <dbReference type="NCBI Taxonomy" id="94328"/>
    <lineage>
        <taxon>Eukaryota</taxon>
        <taxon>Viridiplantae</taxon>
        <taxon>Streptophyta</taxon>
        <taxon>Embryophyta</taxon>
        <taxon>Tracheophyta</taxon>
        <taxon>Spermatophyta</taxon>
        <taxon>Magnoliopsida</taxon>
        <taxon>Liliopsida</taxon>
        <taxon>Zingiberales</taxon>
        <taxon>Zingiberaceae</taxon>
        <taxon>Zingiber</taxon>
    </lineage>
</organism>
<dbReference type="Pfam" id="PF16561">
    <property type="entry name" value="AMPK1_CBM"/>
    <property type="match status" value="1"/>
</dbReference>
<dbReference type="PANTHER" id="PTHR47434">
    <property type="entry name" value="PROTEIN PTST HOMOLOG 3, CHLOROPLASTIC"/>
    <property type="match status" value="1"/>
</dbReference>
<name>A0A8J5GMY7_ZINOF</name>
<dbReference type="EMBL" id="JACMSC010000010">
    <property type="protein sequence ID" value="KAG6504073.1"/>
    <property type="molecule type" value="Genomic_DNA"/>
</dbReference>
<proteinExistence type="predicted"/>
<keyword evidence="4" id="KW-1185">Reference proteome</keyword>